<protein>
    <recommendedName>
        <fullName evidence="3">DUF1292 domain-containing protein</fullName>
    </recommendedName>
</protein>
<reference evidence="2" key="1">
    <citation type="journal article" date="2019" name="Int. J. Syst. Evol. Microbiol.">
        <title>The Global Catalogue of Microorganisms (GCM) 10K type strain sequencing project: providing services to taxonomists for standard genome sequencing and annotation.</title>
        <authorList>
            <consortium name="The Broad Institute Genomics Platform"/>
            <consortium name="The Broad Institute Genome Sequencing Center for Infectious Disease"/>
            <person name="Wu L."/>
            <person name="Ma J."/>
        </authorList>
    </citation>
    <scope>NUCLEOTIDE SEQUENCE [LARGE SCALE GENOMIC DNA]</scope>
    <source>
        <strain evidence="2">KCTC 3913</strain>
    </source>
</reference>
<name>A0ABW5RLS6_9BACI</name>
<accession>A0ABW5RLS6</accession>
<evidence type="ECO:0008006" key="3">
    <source>
        <dbReference type="Google" id="ProtNLM"/>
    </source>
</evidence>
<proteinExistence type="predicted"/>
<dbReference type="EMBL" id="JBHUMF010000005">
    <property type="protein sequence ID" value="MFD2679632.1"/>
    <property type="molecule type" value="Genomic_DNA"/>
</dbReference>
<dbReference type="Proteomes" id="UP001597506">
    <property type="component" value="Unassembled WGS sequence"/>
</dbReference>
<evidence type="ECO:0000313" key="2">
    <source>
        <dbReference type="Proteomes" id="UP001597506"/>
    </source>
</evidence>
<dbReference type="RefSeq" id="WP_377932417.1">
    <property type="nucleotide sequence ID" value="NZ_JBHUMF010000005.1"/>
</dbReference>
<organism evidence="1 2">
    <name type="scientific">Bacillus seohaeanensis</name>
    <dbReference type="NCBI Taxonomy" id="284580"/>
    <lineage>
        <taxon>Bacteria</taxon>
        <taxon>Bacillati</taxon>
        <taxon>Bacillota</taxon>
        <taxon>Bacilli</taxon>
        <taxon>Bacillales</taxon>
        <taxon>Bacillaceae</taxon>
        <taxon>Bacillus</taxon>
    </lineage>
</organism>
<sequence>MFKEEDYIHIETEDETQFIAKKPDEDGFIINVSYTKSQEKHEEAMEAIKKFFVRETL</sequence>
<gene>
    <name evidence="1" type="ORF">ACFSUL_02590</name>
</gene>
<comment type="caution">
    <text evidence="1">The sequence shown here is derived from an EMBL/GenBank/DDBJ whole genome shotgun (WGS) entry which is preliminary data.</text>
</comment>
<evidence type="ECO:0000313" key="1">
    <source>
        <dbReference type="EMBL" id="MFD2679632.1"/>
    </source>
</evidence>
<keyword evidence="2" id="KW-1185">Reference proteome</keyword>